<dbReference type="EMBL" id="EU961694">
    <property type="protein sequence ID" value="ACG33812.1"/>
    <property type="molecule type" value="mRNA"/>
</dbReference>
<reference evidence="1" key="1">
    <citation type="journal article" date="2009" name="Plant Mol. Biol.">
        <title>Insights into corn genes derived from large-scale cDNA sequencing.</title>
        <authorList>
            <person name="Alexandrov N.N."/>
            <person name="Brover V.V."/>
            <person name="Freidin S."/>
            <person name="Troukhan M.E."/>
            <person name="Tatarinova T.V."/>
            <person name="Zhang H."/>
            <person name="Swaller T.J."/>
            <person name="Lu Y.P."/>
            <person name="Bouck J."/>
            <person name="Flavell R.B."/>
            <person name="Feldmann K.A."/>
        </authorList>
    </citation>
    <scope>NUCLEOTIDE SEQUENCE</scope>
</reference>
<evidence type="ECO:0000313" key="1">
    <source>
        <dbReference type="EMBL" id="ACG33812.1"/>
    </source>
</evidence>
<proteinExistence type="evidence at transcript level"/>
<accession>B6T9M9</accession>
<sequence>MWNVNLGALVVLVMREEKRPLPWSHTSPRLEDYTHQVSTSKPLWILRFNK</sequence>
<name>B6T9M9_MAIZE</name>
<dbReference type="EMBL" id="EU974925">
    <property type="protein sequence ID" value="ACG47043.1"/>
    <property type="molecule type" value="mRNA"/>
</dbReference>
<protein>
    <submittedName>
        <fullName evidence="1">Uncharacterized protein</fullName>
    </submittedName>
</protein>
<dbReference type="AlphaFoldDB" id="B6T9M9"/>
<dbReference type="HOGENOM" id="CLU_3127215_0_0_1"/>
<dbReference type="EMBL" id="EU962245">
    <property type="protein sequence ID" value="ACG34363.1"/>
    <property type="molecule type" value="mRNA"/>
</dbReference>
<organism evidence="1">
    <name type="scientific">Zea mays</name>
    <name type="common">Maize</name>
    <dbReference type="NCBI Taxonomy" id="4577"/>
    <lineage>
        <taxon>Eukaryota</taxon>
        <taxon>Viridiplantae</taxon>
        <taxon>Streptophyta</taxon>
        <taxon>Embryophyta</taxon>
        <taxon>Tracheophyta</taxon>
        <taxon>Spermatophyta</taxon>
        <taxon>Magnoliopsida</taxon>
        <taxon>Liliopsida</taxon>
        <taxon>Poales</taxon>
        <taxon>Poaceae</taxon>
        <taxon>PACMAD clade</taxon>
        <taxon>Panicoideae</taxon>
        <taxon>Andropogonodae</taxon>
        <taxon>Andropogoneae</taxon>
        <taxon>Tripsacinae</taxon>
        <taxon>Zea</taxon>
    </lineage>
</organism>